<feature type="non-terminal residue" evidence="1">
    <location>
        <position position="1"/>
    </location>
</feature>
<keyword evidence="2" id="KW-1185">Reference proteome</keyword>
<accession>A0A9N9BQU0</accession>
<dbReference type="AlphaFoldDB" id="A0A9N9BQU0"/>
<comment type="caution">
    <text evidence="1">The sequence shown here is derived from an EMBL/GenBank/DDBJ whole genome shotgun (WGS) entry which is preliminary data.</text>
</comment>
<evidence type="ECO:0000313" key="2">
    <source>
        <dbReference type="Proteomes" id="UP000789405"/>
    </source>
</evidence>
<protein>
    <submittedName>
        <fullName evidence="1">2604_t:CDS:1</fullName>
    </submittedName>
</protein>
<dbReference type="EMBL" id="CAJVPY010002890">
    <property type="protein sequence ID" value="CAG8574942.1"/>
    <property type="molecule type" value="Genomic_DNA"/>
</dbReference>
<name>A0A9N9BQU0_9GLOM</name>
<dbReference type="Proteomes" id="UP000789405">
    <property type="component" value="Unassembled WGS sequence"/>
</dbReference>
<evidence type="ECO:0000313" key="1">
    <source>
        <dbReference type="EMBL" id="CAG8574942.1"/>
    </source>
</evidence>
<reference evidence="1" key="1">
    <citation type="submission" date="2021-06" db="EMBL/GenBank/DDBJ databases">
        <authorList>
            <person name="Kallberg Y."/>
            <person name="Tangrot J."/>
            <person name="Rosling A."/>
        </authorList>
    </citation>
    <scope>NUCLEOTIDE SEQUENCE</scope>
    <source>
        <strain evidence="1">MA453B</strain>
    </source>
</reference>
<dbReference type="OrthoDB" id="2416785at2759"/>
<gene>
    <name evidence="1" type="ORF">DERYTH_LOCUS6394</name>
</gene>
<proteinExistence type="predicted"/>
<organism evidence="1 2">
    <name type="scientific">Dentiscutata erythropus</name>
    <dbReference type="NCBI Taxonomy" id="1348616"/>
    <lineage>
        <taxon>Eukaryota</taxon>
        <taxon>Fungi</taxon>
        <taxon>Fungi incertae sedis</taxon>
        <taxon>Mucoromycota</taxon>
        <taxon>Glomeromycotina</taxon>
        <taxon>Glomeromycetes</taxon>
        <taxon>Diversisporales</taxon>
        <taxon>Gigasporaceae</taxon>
        <taxon>Dentiscutata</taxon>
    </lineage>
</organism>
<sequence>MSNKDIETITLNNSETNLDNSNKLSIMMKDCNDQDSILMPSSSNNISELAITSSIQLKSRNSNSQNKNAEIVLFLPLRRRRKIDNPALEKLFDEQGLSWNRKKFAKECQVQNICLDDDNIINATKL</sequence>